<keyword evidence="1" id="KW-0472">Membrane</keyword>
<dbReference type="AlphaFoldDB" id="A0A2T3JTN0"/>
<organism evidence="3 5">
    <name type="scientific">Photobacterium phosphoreum</name>
    <dbReference type="NCBI Taxonomy" id="659"/>
    <lineage>
        <taxon>Bacteria</taxon>
        <taxon>Pseudomonadati</taxon>
        <taxon>Pseudomonadota</taxon>
        <taxon>Gammaproteobacteria</taxon>
        <taxon>Vibrionales</taxon>
        <taxon>Vibrionaceae</taxon>
        <taxon>Photobacterium</taxon>
    </lineage>
</organism>
<feature type="transmembrane region" description="Helical" evidence="1">
    <location>
        <begin position="63"/>
        <end position="84"/>
    </location>
</feature>
<gene>
    <name evidence="3" type="ORF">C9J18_08305</name>
    <name evidence="2" type="ORF">CTM96_07245</name>
</gene>
<dbReference type="Proteomes" id="UP000241405">
    <property type="component" value="Unassembled WGS sequence"/>
</dbReference>
<keyword evidence="1" id="KW-0812">Transmembrane</keyword>
<feature type="transmembrane region" description="Helical" evidence="1">
    <location>
        <begin position="7"/>
        <end position="28"/>
    </location>
</feature>
<accession>A0A2T3JTN0</accession>
<dbReference type="RefSeq" id="WP_107189751.1">
    <property type="nucleotide sequence ID" value="NZ_PYMN01000007.1"/>
</dbReference>
<evidence type="ECO:0000313" key="4">
    <source>
        <dbReference type="Proteomes" id="UP000241405"/>
    </source>
</evidence>
<reference evidence="4 5" key="1">
    <citation type="submission" date="2018-03" db="EMBL/GenBank/DDBJ databases">
        <title>Whole genome sequencing of Histamine producing bacteria.</title>
        <authorList>
            <person name="Butler K."/>
        </authorList>
    </citation>
    <scope>NUCLEOTIDE SEQUENCE [LARGE SCALE GENOMIC DNA]</scope>
    <source>
        <strain evidence="3 5">FS-6.1</strain>
        <strain evidence="2 4">FS-6.2</strain>
    </source>
</reference>
<evidence type="ECO:0000313" key="2">
    <source>
        <dbReference type="EMBL" id="PSU25903.1"/>
    </source>
</evidence>
<dbReference type="EMBL" id="PYMO01000005">
    <property type="protein sequence ID" value="PSU25903.1"/>
    <property type="molecule type" value="Genomic_DNA"/>
</dbReference>
<comment type="caution">
    <text evidence="3">The sequence shown here is derived from an EMBL/GenBank/DDBJ whole genome shotgun (WGS) entry which is preliminary data.</text>
</comment>
<dbReference type="EMBL" id="PYMP01000006">
    <property type="protein sequence ID" value="PSU52546.1"/>
    <property type="molecule type" value="Genomic_DNA"/>
</dbReference>
<name>A0A2T3JTN0_PHOPO</name>
<keyword evidence="1" id="KW-1133">Transmembrane helix</keyword>
<dbReference type="Proteomes" id="UP000241618">
    <property type="component" value="Unassembled WGS sequence"/>
</dbReference>
<feature type="transmembrane region" description="Helical" evidence="1">
    <location>
        <begin position="34"/>
        <end position="56"/>
    </location>
</feature>
<proteinExistence type="predicted"/>
<sequence length="271" mass="31531">MNRIQRFFISLFLSISIIITEAIILSHMSTGAGIYIGIPLAYALAIIMFIISYFWVFKCIRPILKTFSIIVAIFILQFSVLFFFQPTEGKAPYYLTANVIKTLSKYDDLSIEDLLPSSEQQQMVVSYKFQYFLPGYLVLFYTKENSRHKKAKNNIANLYIHNDNYYFNNKNIHINKTNNTLIINDNIVVDLALLSKIPLTKEPLCLNRVANNNTCSHHNSTLFVSKLRLYNNKTYDIDNISYFFSIKILKTFFSPQEKTQPLQLKRIPKVE</sequence>
<evidence type="ECO:0000256" key="1">
    <source>
        <dbReference type="SAM" id="Phobius"/>
    </source>
</evidence>
<keyword evidence="4" id="KW-1185">Reference proteome</keyword>
<evidence type="ECO:0000313" key="5">
    <source>
        <dbReference type="Proteomes" id="UP000241618"/>
    </source>
</evidence>
<evidence type="ECO:0000313" key="3">
    <source>
        <dbReference type="EMBL" id="PSU52546.1"/>
    </source>
</evidence>
<protein>
    <submittedName>
        <fullName evidence="3">Uncharacterized protein</fullName>
    </submittedName>
</protein>